<dbReference type="EMBL" id="MU393531">
    <property type="protein sequence ID" value="KAI4862221.1"/>
    <property type="molecule type" value="Genomic_DNA"/>
</dbReference>
<evidence type="ECO:0000313" key="1">
    <source>
        <dbReference type="EMBL" id="KAI4862221.1"/>
    </source>
</evidence>
<name>A0ACB9YS43_9PEZI</name>
<accession>A0ACB9YS43</accession>
<organism evidence="1 2">
    <name type="scientific">Hypoxylon rubiginosum</name>
    <dbReference type="NCBI Taxonomy" id="110542"/>
    <lineage>
        <taxon>Eukaryota</taxon>
        <taxon>Fungi</taxon>
        <taxon>Dikarya</taxon>
        <taxon>Ascomycota</taxon>
        <taxon>Pezizomycotina</taxon>
        <taxon>Sordariomycetes</taxon>
        <taxon>Xylariomycetidae</taxon>
        <taxon>Xylariales</taxon>
        <taxon>Hypoxylaceae</taxon>
        <taxon>Hypoxylon</taxon>
    </lineage>
</organism>
<sequence>MKSIIVASALLLEASVKATLYKSATPPMGWNSYNYYNCYPSEEIMKTNAQGLVDLGLADLGYVYVTTDCGWMARDRDSEGRLQWNSALFPSGGPALGEYIHGLGLKFGLYSGAGYYQCGSTDLPASLGFEEIDAQTFADWEGDSLKYDNCYSSSRDVMADYVSPASTSPERHQKMATVLDGLDRDLAYFICQWGIGEDLGEWAPPIGNVYRISNDIYNAWRSVWRITNQVVPFYKSTTIGAYPDMDMLIVGLNALSLQEEKFHFSMWAINKSPLNIGAPADPELMPVASLDVFRNEEVIAINQDSLGKQARLVRRYTEEEWDIWAGELSGSRMVLGVANWKNDSQTVEVDLLAANVSSASARDVWAAQDLGTISGVQTLELAGHEMRLLVLSDIVAPASLPTSTGYYSAANAMLTGNATKVACEAINCAPTGSKVSIAGQGASVAFDSVVASSEGKKLVGVDFINYDIALDSAWDYGSNTRNLTVAVNGGAPKRWAFPISGGDWFESDRMFIEIDGFVAGDNEVAFAASGDSSAPDLVGFEVFE</sequence>
<protein>
    <submittedName>
        <fullName evidence="1">Carbohydrate-binding module family 35 protein</fullName>
    </submittedName>
</protein>
<proteinExistence type="predicted"/>
<dbReference type="Proteomes" id="UP001497700">
    <property type="component" value="Unassembled WGS sequence"/>
</dbReference>
<reference evidence="1 2" key="1">
    <citation type="journal article" date="2022" name="New Phytol.">
        <title>Ecological generalism drives hyperdiversity of secondary metabolite gene clusters in xylarialean endophytes.</title>
        <authorList>
            <person name="Franco M.E.E."/>
            <person name="Wisecaver J.H."/>
            <person name="Arnold A.E."/>
            <person name="Ju Y.M."/>
            <person name="Slot J.C."/>
            <person name="Ahrendt S."/>
            <person name="Moore L.P."/>
            <person name="Eastman K.E."/>
            <person name="Scott K."/>
            <person name="Konkel Z."/>
            <person name="Mondo S.J."/>
            <person name="Kuo A."/>
            <person name="Hayes R.D."/>
            <person name="Haridas S."/>
            <person name="Andreopoulos B."/>
            <person name="Riley R."/>
            <person name="LaButti K."/>
            <person name="Pangilinan J."/>
            <person name="Lipzen A."/>
            <person name="Amirebrahimi M."/>
            <person name="Yan J."/>
            <person name="Adam C."/>
            <person name="Keymanesh K."/>
            <person name="Ng V."/>
            <person name="Louie K."/>
            <person name="Northen T."/>
            <person name="Drula E."/>
            <person name="Henrissat B."/>
            <person name="Hsieh H.M."/>
            <person name="Youens-Clark K."/>
            <person name="Lutzoni F."/>
            <person name="Miadlikowska J."/>
            <person name="Eastwood D.C."/>
            <person name="Hamelin R.C."/>
            <person name="Grigoriev I.V."/>
            <person name="U'Ren J.M."/>
        </authorList>
    </citation>
    <scope>NUCLEOTIDE SEQUENCE [LARGE SCALE GENOMIC DNA]</scope>
    <source>
        <strain evidence="1 2">CBS 119005</strain>
    </source>
</reference>
<comment type="caution">
    <text evidence="1">The sequence shown here is derived from an EMBL/GenBank/DDBJ whole genome shotgun (WGS) entry which is preliminary data.</text>
</comment>
<gene>
    <name evidence="1" type="ORF">F4820DRAFT_451211</name>
</gene>
<evidence type="ECO:0000313" key="2">
    <source>
        <dbReference type="Proteomes" id="UP001497700"/>
    </source>
</evidence>
<keyword evidence="2" id="KW-1185">Reference proteome</keyword>